<comment type="caution">
    <text evidence="3">The sequence shown here is derived from an EMBL/GenBank/DDBJ whole genome shotgun (WGS) entry which is preliminary data.</text>
</comment>
<dbReference type="EMBL" id="JBJJXI010000124">
    <property type="protein sequence ID" value="KAL3389063.1"/>
    <property type="molecule type" value="Genomic_DNA"/>
</dbReference>
<gene>
    <name evidence="3" type="ORF">TKK_016001</name>
</gene>
<feature type="transmembrane region" description="Helical" evidence="2">
    <location>
        <begin position="130"/>
        <end position="148"/>
    </location>
</feature>
<dbReference type="PANTHER" id="PTHR38553">
    <property type="entry name" value="PROTEIN CBG19621"/>
    <property type="match status" value="1"/>
</dbReference>
<dbReference type="PANTHER" id="PTHR38553:SF1">
    <property type="entry name" value="G PROTEIN-COUPLED RECEPTOR"/>
    <property type="match status" value="1"/>
</dbReference>
<proteinExistence type="predicted"/>
<feature type="transmembrane region" description="Helical" evidence="2">
    <location>
        <begin position="62"/>
        <end position="83"/>
    </location>
</feature>
<feature type="transmembrane region" description="Helical" evidence="2">
    <location>
        <begin position="31"/>
        <end position="50"/>
    </location>
</feature>
<evidence type="ECO:0000256" key="1">
    <source>
        <dbReference type="SAM" id="MobiDB-lite"/>
    </source>
</evidence>
<keyword evidence="4" id="KW-1185">Reference proteome</keyword>
<feature type="region of interest" description="Disordered" evidence="1">
    <location>
        <begin position="395"/>
        <end position="427"/>
    </location>
</feature>
<keyword evidence="2" id="KW-0472">Membrane</keyword>
<organism evidence="3 4">
    <name type="scientific">Trichogramma kaykai</name>
    <dbReference type="NCBI Taxonomy" id="54128"/>
    <lineage>
        <taxon>Eukaryota</taxon>
        <taxon>Metazoa</taxon>
        <taxon>Ecdysozoa</taxon>
        <taxon>Arthropoda</taxon>
        <taxon>Hexapoda</taxon>
        <taxon>Insecta</taxon>
        <taxon>Pterygota</taxon>
        <taxon>Neoptera</taxon>
        <taxon>Endopterygota</taxon>
        <taxon>Hymenoptera</taxon>
        <taxon>Apocrita</taxon>
        <taxon>Proctotrupomorpha</taxon>
        <taxon>Chalcidoidea</taxon>
        <taxon>Trichogrammatidae</taxon>
        <taxon>Trichogramma</taxon>
    </lineage>
</organism>
<protein>
    <submittedName>
        <fullName evidence="3">Uncharacterized protein</fullName>
    </submittedName>
</protein>
<sequence>MKRGRGFENQTLDINNKGCFQQYDGIACGRISILVVLSLVTLIFVIMKIIKYHKYKHSPLQHYALFYLAALQCMICIVCFLIGNTFPQFYFILNFFKLYQFISICYIYWSMAAESRHRDDITQHVIIPGLFLYTLFCVAVAIMGTVDYSSSSWNICFRPFWLILSGADFIAVQIFAIVALYLTSKNTPLVVSALMMPSTSSQTRDLWLITAVYEIAAVVSVVFDTSMIMFGTDEGGCSGVFYHDQLYYSPIIFVATLIKFFVPTWTLLGVFQPSTVKSRPSEVALTSHYNTDGSCRNQFHRMFMPNFSQTIPYPDMSYPTSSPMFGAIGDFSDSSPDSSPVIPRYWTGLDDDSFCGYDKHFVNVDQHREMLNNQYRMEQNRQNLERSLGYDQVDSLNSENNSYNSDKKPALTTIKEENVSTTDNLPE</sequence>
<accession>A0ABD2W824</accession>
<keyword evidence="2" id="KW-0812">Transmembrane</keyword>
<name>A0ABD2W824_9HYME</name>
<dbReference type="Proteomes" id="UP001627154">
    <property type="component" value="Unassembled WGS sequence"/>
</dbReference>
<feature type="transmembrane region" description="Helical" evidence="2">
    <location>
        <begin position="89"/>
        <end position="109"/>
    </location>
</feature>
<evidence type="ECO:0000256" key="2">
    <source>
        <dbReference type="SAM" id="Phobius"/>
    </source>
</evidence>
<feature type="compositionally biased region" description="Basic and acidic residues" evidence="1">
    <location>
        <begin position="405"/>
        <end position="418"/>
    </location>
</feature>
<evidence type="ECO:0000313" key="3">
    <source>
        <dbReference type="EMBL" id="KAL3389063.1"/>
    </source>
</evidence>
<feature type="transmembrane region" description="Helical" evidence="2">
    <location>
        <begin position="160"/>
        <end position="184"/>
    </location>
</feature>
<keyword evidence="2" id="KW-1133">Transmembrane helix</keyword>
<feature type="compositionally biased region" description="Polar residues" evidence="1">
    <location>
        <begin position="395"/>
        <end position="404"/>
    </location>
</feature>
<dbReference type="AlphaFoldDB" id="A0ABD2W824"/>
<feature type="transmembrane region" description="Helical" evidence="2">
    <location>
        <begin position="205"/>
        <end position="231"/>
    </location>
</feature>
<feature type="transmembrane region" description="Helical" evidence="2">
    <location>
        <begin position="251"/>
        <end position="271"/>
    </location>
</feature>
<reference evidence="3 4" key="1">
    <citation type="journal article" date="2024" name="bioRxiv">
        <title>A reference genome for Trichogramma kaykai: A tiny desert-dwelling parasitoid wasp with competing sex-ratio distorters.</title>
        <authorList>
            <person name="Culotta J."/>
            <person name="Lindsey A.R."/>
        </authorList>
    </citation>
    <scope>NUCLEOTIDE SEQUENCE [LARGE SCALE GENOMIC DNA]</scope>
    <source>
        <strain evidence="3 4">KSX58</strain>
    </source>
</reference>
<evidence type="ECO:0000313" key="4">
    <source>
        <dbReference type="Proteomes" id="UP001627154"/>
    </source>
</evidence>